<evidence type="ECO:0000313" key="2">
    <source>
        <dbReference type="EMBL" id="MFD1704505.1"/>
    </source>
</evidence>
<dbReference type="RefSeq" id="WP_378800557.1">
    <property type="nucleotide sequence ID" value="NZ_JBHUER010000010.1"/>
</dbReference>
<comment type="caution">
    <text evidence="2">The sequence shown here is derived from an EMBL/GenBank/DDBJ whole genome shotgun (WGS) entry which is preliminary data.</text>
</comment>
<dbReference type="InterPro" id="IPR009506">
    <property type="entry name" value="YjiS-like"/>
</dbReference>
<proteinExistence type="predicted"/>
<name>A0ABW4K8J3_9HYPH</name>
<dbReference type="Pfam" id="PF06568">
    <property type="entry name" value="YjiS-like"/>
    <property type="match status" value="1"/>
</dbReference>
<keyword evidence="3" id="KW-1185">Reference proteome</keyword>
<reference evidence="3" key="1">
    <citation type="journal article" date="2019" name="Int. J. Syst. Evol. Microbiol.">
        <title>The Global Catalogue of Microorganisms (GCM) 10K type strain sequencing project: providing services to taxonomists for standard genome sequencing and annotation.</title>
        <authorList>
            <consortium name="The Broad Institute Genomics Platform"/>
            <consortium name="The Broad Institute Genome Sequencing Center for Infectious Disease"/>
            <person name="Wu L."/>
            <person name="Ma J."/>
        </authorList>
    </citation>
    <scope>NUCLEOTIDE SEQUENCE [LARGE SCALE GENOMIC DNA]</scope>
    <source>
        <strain evidence="3">KCTC 23707</strain>
    </source>
</reference>
<evidence type="ECO:0000313" key="3">
    <source>
        <dbReference type="Proteomes" id="UP001597308"/>
    </source>
</evidence>
<dbReference type="Proteomes" id="UP001597308">
    <property type="component" value="Unassembled WGS sequence"/>
</dbReference>
<protein>
    <submittedName>
        <fullName evidence="2">DUF1127 domain-containing protein</fullName>
    </submittedName>
</protein>
<accession>A0ABW4K8J3</accession>
<feature type="domain" description="YjiS-like" evidence="1">
    <location>
        <begin position="33"/>
        <end position="65"/>
    </location>
</feature>
<dbReference type="EMBL" id="JBHUER010000010">
    <property type="protein sequence ID" value="MFD1704505.1"/>
    <property type="molecule type" value="Genomic_DNA"/>
</dbReference>
<gene>
    <name evidence="2" type="ORF">ACFSCV_15975</name>
</gene>
<evidence type="ECO:0000259" key="1">
    <source>
        <dbReference type="Pfam" id="PF06568"/>
    </source>
</evidence>
<organism evidence="2 3">
    <name type="scientific">Methylopila henanensis</name>
    <dbReference type="NCBI Taxonomy" id="873516"/>
    <lineage>
        <taxon>Bacteria</taxon>
        <taxon>Pseudomonadati</taxon>
        <taxon>Pseudomonadota</taxon>
        <taxon>Alphaproteobacteria</taxon>
        <taxon>Hyphomicrobiales</taxon>
        <taxon>Methylopilaceae</taxon>
        <taxon>Methylopila</taxon>
    </lineage>
</organism>
<sequence>MSLMSLESLKTARITPAKVAIFVARDVMRRATAVAVAWKRRGDLRELAHFDDRMLADLGLSRGDIASAASEPMWRDPTLRLSALAVERRAAARDHARWRRETIETARETRVQGTRSREACAD</sequence>